<sequence length="166" mass="19701">MSLFRQKLKMDLSIDNCGARVFRYYEDFNGIIEDNGLQGLLGTDNASNSGYKSRMKARCRLLVEILQPPVLKSQITRLIDLERRECKRRSLRFVQQRFHRLSKAYATKSLDRKFQRMREQGQQRPPSNHQWLFRRLVGLQRCHRPQTPRGVAVQLVRPEHHLRKDA</sequence>
<evidence type="ECO:0000313" key="2">
    <source>
        <dbReference type="EMBL" id="RAW23863.1"/>
    </source>
</evidence>
<name>A0A329RGH9_9STRA</name>
<reference evidence="2 3" key="1">
    <citation type="submission" date="2018-01" db="EMBL/GenBank/DDBJ databases">
        <title>Draft genome of the strawberry crown rot pathogen Phytophthora cactorum.</title>
        <authorList>
            <person name="Armitage A.D."/>
            <person name="Lysoe E."/>
            <person name="Nellist C.F."/>
            <person name="Harrison R.J."/>
            <person name="Brurberg M.B."/>
        </authorList>
    </citation>
    <scope>NUCLEOTIDE SEQUENCE [LARGE SCALE GENOMIC DNA]</scope>
    <source>
        <strain evidence="2 3">10300</strain>
    </source>
</reference>
<dbReference type="EMBL" id="MJFZ01000976">
    <property type="protein sequence ID" value="RAW23863.1"/>
    <property type="molecule type" value="Genomic_DNA"/>
</dbReference>
<evidence type="ECO:0000313" key="3">
    <source>
        <dbReference type="Proteomes" id="UP000251314"/>
    </source>
</evidence>
<dbReference type="AlphaFoldDB" id="A0A329RGH9"/>
<gene>
    <name evidence="2" type="ORF">PC110_g19707</name>
    <name evidence="1" type="ORF">PC117_g18499</name>
</gene>
<comment type="caution">
    <text evidence="2">The sequence shown here is derived from an EMBL/GenBank/DDBJ whole genome shotgun (WGS) entry which is preliminary data.</text>
</comment>
<dbReference type="VEuPathDB" id="FungiDB:PC110_g19707"/>
<dbReference type="Proteomes" id="UP000736787">
    <property type="component" value="Unassembled WGS sequence"/>
</dbReference>
<dbReference type="Proteomes" id="UP000251314">
    <property type="component" value="Unassembled WGS sequence"/>
</dbReference>
<proteinExistence type="predicted"/>
<evidence type="ECO:0000313" key="1">
    <source>
        <dbReference type="EMBL" id="KAG2913805.1"/>
    </source>
</evidence>
<reference evidence="1" key="2">
    <citation type="submission" date="2018-10" db="EMBL/GenBank/DDBJ databases">
        <title>Effector identification in a new, highly contiguous assembly of the strawberry crown rot pathogen Phytophthora cactorum.</title>
        <authorList>
            <person name="Armitage A.D."/>
            <person name="Nellist C.F."/>
            <person name="Bates H."/>
            <person name="Vickerstaff R.J."/>
            <person name="Harrison R.J."/>
        </authorList>
    </citation>
    <scope>NUCLEOTIDE SEQUENCE</scope>
    <source>
        <strain evidence="1">4040</strain>
    </source>
</reference>
<organism evidence="2 3">
    <name type="scientific">Phytophthora cactorum</name>
    <dbReference type="NCBI Taxonomy" id="29920"/>
    <lineage>
        <taxon>Eukaryota</taxon>
        <taxon>Sar</taxon>
        <taxon>Stramenopiles</taxon>
        <taxon>Oomycota</taxon>
        <taxon>Peronosporomycetes</taxon>
        <taxon>Peronosporales</taxon>
        <taxon>Peronosporaceae</taxon>
        <taxon>Phytophthora</taxon>
    </lineage>
</organism>
<dbReference type="EMBL" id="RCMK01000750">
    <property type="protein sequence ID" value="KAG2913805.1"/>
    <property type="molecule type" value="Genomic_DNA"/>
</dbReference>
<accession>A0A329RGH9</accession>
<keyword evidence="3" id="KW-1185">Reference proteome</keyword>
<protein>
    <submittedName>
        <fullName evidence="2">Uncharacterized protein</fullName>
    </submittedName>
</protein>
<dbReference type="OrthoDB" id="127032at2759"/>